<evidence type="ECO:0000313" key="1">
    <source>
        <dbReference type="EMBL" id="KDP44590.1"/>
    </source>
</evidence>
<gene>
    <name evidence="1" type="ORF">JCGZ_22172</name>
</gene>
<sequence length="91" mass="9874">MSLGASPETRRPVAGPPSWWSKNGPLLDLSGAYIPKLENSRGSQIHPPFVHMASRLVKIELYSCSTITFNGASTILAPSSKLMEWKCSGDD</sequence>
<evidence type="ECO:0000313" key="2">
    <source>
        <dbReference type="Proteomes" id="UP000027138"/>
    </source>
</evidence>
<name>A0A067LIX1_JATCU</name>
<keyword evidence="2" id="KW-1185">Reference proteome</keyword>
<organism evidence="1 2">
    <name type="scientific">Jatropha curcas</name>
    <name type="common">Barbados nut</name>
    <dbReference type="NCBI Taxonomy" id="180498"/>
    <lineage>
        <taxon>Eukaryota</taxon>
        <taxon>Viridiplantae</taxon>
        <taxon>Streptophyta</taxon>
        <taxon>Embryophyta</taxon>
        <taxon>Tracheophyta</taxon>
        <taxon>Spermatophyta</taxon>
        <taxon>Magnoliopsida</taxon>
        <taxon>eudicotyledons</taxon>
        <taxon>Gunneridae</taxon>
        <taxon>Pentapetalae</taxon>
        <taxon>rosids</taxon>
        <taxon>fabids</taxon>
        <taxon>Malpighiales</taxon>
        <taxon>Euphorbiaceae</taxon>
        <taxon>Crotonoideae</taxon>
        <taxon>Jatropheae</taxon>
        <taxon>Jatropha</taxon>
    </lineage>
</organism>
<accession>A0A067LIX1</accession>
<proteinExistence type="predicted"/>
<dbReference type="AlphaFoldDB" id="A0A067LIX1"/>
<dbReference type="Proteomes" id="UP000027138">
    <property type="component" value="Unassembled WGS sequence"/>
</dbReference>
<reference evidence="1 2" key="1">
    <citation type="journal article" date="2014" name="PLoS ONE">
        <title>Global Analysis of Gene Expression Profiles in Physic Nut (Jatropha curcas L.) Seedlings Exposed to Salt Stress.</title>
        <authorList>
            <person name="Zhang L."/>
            <person name="Zhang C."/>
            <person name="Wu P."/>
            <person name="Chen Y."/>
            <person name="Li M."/>
            <person name="Jiang H."/>
            <person name="Wu G."/>
        </authorList>
    </citation>
    <scope>NUCLEOTIDE SEQUENCE [LARGE SCALE GENOMIC DNA]</scope>
    <source>
        <strain evidence="2">cv. GZQX0401</strain>
        <tissue evidence="1">Young leaves</tissue>
    </source>
</reference>
<dbReference type="EMBL" id="KK914250">
    <property type="protein sequence ID" value="KDP44590.1"/>
    <property type="molecule type" value="Genomic_DNA"/>
</dbReference>
<protein>
    <submittedName>
        <fullName evidence="1">Uncharacterized protein</fullName>
    </submittedName>
</protein>